<keyword evidence="2" id="KW-1185">Reference proteome</keyword>
<gene>
    <name evidence="1" type="ORF">DAPPUDRAFT_335510</name>
</gene>
<dbReference type="EMBL" id="GL733085">
    <property type="protein sequence ID" value="EFX63403.1"/>
    <property type="molecule type" value="Genomic_DNA"/>
</dbReference>
<evidence type="ECO:0000313" key="1">
    <source>
        <dbReference type="EMBL" id="EFX63403.1"/>
    </source>
</evidence>
<accession>E9HXX8</accession>
<dbReference type="AlphaFoldDB" id="E9HXX8"/>
<dbReference type="Proteomes" id="UP000000305">
    <property type="component" value="Unassembled WGS sequence"/>
</dbReference>
<dbReference type="HOGENOM" id="CLU_1612485_0_0_1"/>
<protein>
    <submittedName>
        <fullName evidence="1">Uncharacterized protein</fullName>
    </submittedName>
</protein>
<name>E9HXX8_DAPPU</name>
<reference evidence="1 2" key="1">
    <citation type="journal article" date="2011" name="Science">
        <title>The ecoresponsive genome of Daphnia pulex.</title>
        <authorList>
            <person name="Colbourne J.K."/>
            <person name="Pfrender M.E."/>
            <person name="Gilbert D."/>
            <person name="Thomas W.K."/>
            <person name="Tucker A."/>
            <person name="Oakley T.H."/>
            <person name="Tokishita S."/>
            <person name="Aerts A."/>
            <person name="Arnold G.J."/>
            <person name="Basu M.K."/>
            <person name="Bauer D.J."/>
            <person name="Caceres C.E."/>
            <person name="Carmel L."/>
            <person name="Casola C."/>
            <person name="Choi J.H."/>
            <person name="Detter J.C."/>
            <person name="Dong Q."/>
            <person name="Dusheyko S."/>
            <person name="Eads B.D."/>
            <person name="Frohlich T."/>
            <person name="Geiler-Samerotte K.A."/>
            <person name="Gerlach D."/>
            <person name="Hatcher P."/>
            <person name="Jogdeo S."/>
            <person name="Krijgsveld J."/>
            <person name="Kriventseva E.V."/>
            <person name="Kultz D."/>
            <person name="Laforsch C."/>
            <person name="Lindquist E."/>
            <person name="Lopez J."/>
            <person name="Manak J.R."/>
            <person name="Muller J."/>
            <person name="Pangilinan J."/>
            <person name="Patwardhan R.P."/>
            <person name="Pitluck S."/>
            <person name="Pritham E.J."/>
            <person name="Rechtsteiner A."/>
            <person name="Rho M."/>
            <person name="Rogozin I.B."/>
            <person name="Sakarya O."/>
            <person name="Salamov A."/>
            <person name="Schaack S."/>
            <person name="Shapiro H."/>
            <person name="Shiga Y."/>
            <person name="Skalitzky C."/>
            <person name="Smith Z."/>
            <person name="Souvorov A."/>
            <person name="Sung W."/>
            <person name="Tang Z."/>
            <person name="Tsuchiya D."/>
            <person name="Tu H."/>
            <person name="Vos H."/>
            <person name="Wang M."/>
            <person name="Wolf Y.I."/>
            <person name="Yamagata H."/>
            <person name="Yamada T."/>
            <person name="Ye Y."/>
            <person name="Shaw J.R."/>
            <person name="Andrews J."/>
            <person name="Crease T.J."/>
            <person name="Tang H."/>
            <person name="Lucas S.M."/>
            <person name="Robertson H.M."/>
            <person name="Bork P."/>
            <person name="Koonin E.V."/>
            <person name="Zdobnov E.M."/>
            <person name="Grigoriev I.V."/>
            <person name="Lynch M."/>
            <person name="Boore J.L."/>
        </authorList>
    </citation>
    <scope>NUCLEOTIDE SEQUENCE [LARGE SCALE GENOMIC DNA]</scope>
</reference>
<dbReference type="KEGG" id="dpx:DAPPUDRAFT_335510"/>
<sequence>MEQSMQAKCKADGVFDLVFLNNPPATDNTKVFANFFFDGDRFQKPHTEKDPKQKHVIYVQLYEDAMGKTTSRLGDMDLIAIVNSMYLKNAAGVEKVLECVVQEIIEFETTGIEVGVSGIGVLCVYGRLVHFTTWQSIKCLVLLKDLAVITVTPSVTPLERYADVN</sequence>
<proteinExistence type="predicted"/>
<dbReference type="InParanoid" id="E9HXX8"/>
<evidence type="ECO:0000313" key="2">
    <source>
        <dbReference type="Proteomes" id="UP000000305"/>
    </source>
</evidence>
<organism evidence="1 2">
    <name type="scientific">Daphnia pulex</name>
    <name type="common">Water flea</name>
    <dbReference type="NCBI Taxonomy" id="6669"/>
    <lineage>
        <taxon>Eukaryota</taxon>
        <taxon>Metazoa</taxon>
        <taxon>Ecdysozoa</taxon>
        <taxon>Arthropoda</taxon>
        <taxon>Crustacea</taxon>
        <taxon>Branchiopoda</taxon>
        <taxon>Diplostraca</taxon>
        <taxon>Cladocera</taxon>
        <taxon>Anomopoda</taxon>
        <taxon>Daphniidae</taxon>
        <taxon>Daphnia</taxon>
    </lineage>
</organism>